<evidence type="ECO:0000256" key="17">
    <source>
        <dbReference type="PROSITE-ProRule" id="PRU00134"/>
    </source>
</evidence>
<comment type="catalytic activity">
    <reaction evidence="16">
        <text>phytol + CTP = phytyl phosphate + CDP + H(+)</text>
        <dbReference type="Rhea" id="RHEA:38055"/>
        <dbReference type="ChEBI" id="CHEBI:15378"/>
        <dbReference type="ChEBI" id="CHEBI:17327"/>
        <dbReference type="ChEBI" id="CHEBI:37563"/>
        <dbReference type="ChEBI" id="CHEBI:58069"/>
        <dbReference type="ChEBI" id="CHEBI:75483"/>
        <dbReference type="EC" id="2.7.1.182"/>
    </reaction>
</comment>
<keyword evidence="6" id="KW-0812">Transmembrane</keyword>
<feature type="compositionally biased region" description="Gly residues" evidence="18">
    <location>
        <begin position="454"/>
        <end position="469"/>
    </location>
</feature>
<evidence type="ECO:0000256" key="18">
    <source>
        <dbReference type="SAM" id="MobiDB-lite"/>
    </source>
</evidence>
<reference evidence="21" key="1">
    <citation type="journal article" date="2016" name="Nat. Commun.">
        <title>The Gonium pectorale genome demonstrates co-option of cell cycle regulation during the evolution of multicellularity.</title>
        <authorList>
            <person name="Hanschen E.R."/>
            <person name="Marriage T.N."/>
            <person name="Ferris P.J."/>
            <person name="Hamaji T."/>
            <person name="Toyoda A."/>
            <person name="Fujiyama A."/>
            <person name="Neme R."/>
            <person name="Noguchi H."/>
            <person name="Minakuchi Y."/>
            <person name="Suzuki M."/>
            <person name="Kawai-Toyooka H."/>
            <person name="Smith D.R."/>
            <person name="Sparks H."/>
            <person name="Anderson J."/>
            <person name="Bakaric R."/>
            <person name="Luria V."/>
            <person name="Karger A."/>
            <person name="Kirschner M.W."/>
            <person name="Durand P.M."/>
            <person name="Michod R.E."/>
            <person name="Nozaki H."/>
            <person name="Olson B.J."/>
        </authorList>
    </citation>
    <scope>NUCLEOTIDE SEQUENCE [LARGE SCALE GENOMIC DNA]</scope>
    <source>
        <strain evidence="21">NIES-2863</strain>
    </source>
</reference>
<keyword evidence="13" id="KW-0472">Membrane</keyword>
<keyword evidence="3" id="KW-0150">Chloroplast</keyword>
<dbReference type="PROSITE" id="PS50865">
    <property type="entry name" value="ZF_MYND_2"/>
    <property type="match status" value="1"/>
</dbReference>
<feature type="compositionally biased region" description="Basic and acidic residues" evidence="18">
    <location>
        <begin position="1"/>
        <end position="10"/>
    </location>
</feature>
<evidence type="ECO:0000256" key="14">
    <source>
        <dbReference type="ARBA" id="ARBA00024015"/>
    </source>
</evidence>
<dbReference type="GO" id="GO:0008270">
    <property type="term" value="F:zinc ion binding"/>
    <property type="evidence" value="ECO:0007669"/>
    <property type="project" value="UniProtKB-KW"/>
</dbReference>
<evidence type="ECO:0000256" key="4">
    <source>
        <dbReference type="ARBA" id="ARBA00022640"/>
    </source>
</evidence>
<dbReference type="Pfam" id="PF01753">
    <property type="entry name" value="zf-MYND"/>
    <property type="match status" value="1"/>
</dbReference>
<evidence type="ECO:0000256" key="5">
    <source>
        <dbReference type="ARBA" id="ARBA00022679"/>
    </source>
</evidence>
<dbReference type="GO" id="GO:0010276">
    <property type="term" value="F:phytol kinase activity"/>
    <property type="evidence" value="ECO:0007669"/>
    <property type="project" value="UniProtKB-EC"/>
</dbReference>
<comment type="caution">
    <text evidence="20">The sequence shown here is derived from an EMBL/GenBank/DDBJ whole genome shotgun (WGS) entry which is preliminary data.</text>
</comment>
<accession>A0A150GHF7</accession>
<dbReference type="PANTHER" id="PTHR32523">
    <property type="entry name" value="PHYTOL KINASE 1, CHLOROPLASTIC"/>
    <property type="match status" value="1"/>
</dbReference>
<feature type="domain" description="MYND-type" evidence="19">
    <location>
        <begin position="948"/>
        <end position="993"/>
    </location>
</feature>
<keyword evidence="11" id="KW-0809">Transit peptide</keyword>
<keyword evidence="7" id="KW-0479">Metal-binding</keyword>
<feature type="region of interest" description="Disordered" evidence="18">
    <location>
        <begin position="452"/>
        <end position="475"/>
    </location>
</feature>
<evidence type="ECO:0000256" key="6">
    <source>
        <dbReference type="ARBA" id="ARBA00022692"/>
    </source>
</evidence>
<evidence type="ECO:0000256" key="10">
    <source>
        <dbReference type="ARBA" id="ARBA00022833"/>
    </source>
</evidence>
<keyword evidence="21" id="KW-1185">Reference proteome</keyword>
<dbReference type="Proteomes" id="UP000075714">
    <property type="component" value="Unassembled WGS sequence"/>
</dbReference>
<evidence type="ECO:0000256" key="13">
    <source>
        <dbReference type="ARBA" id="ARBA00023136"/>
    </source>
</evidence>
<dbReference type="PANTHER" id="PTHR32523:SF8">
    <property type="entry name" value="DOLICHOL KINASE"/>
    <property type="match status" value="1"/>
</dbReference>
<proteinExistence type="inferred from homology"/>
<feature type="region of interest" description="Disordered" evidence="18">
    <location>
        <begin position="1"/>
        <end position="60"/>
    </location>
</feature>
<gene>
    <name evidence="20" type="ORF">GPECTOR_22g875</name>
</gene>
<evidence type="ECO:0000256" key="1">
    <source>
        <dbReference type="ARBA" id="ARBA00004508"/>
    </source>
</evidence>
<keyword evidence="5" id="KW-0808">Transferase</keyword>
<evidence type="ECO:0000256" key="7">
    <source>
        <dbReference type="ARBA" id="ARBA00022723"/>
    </source>
</evidence>
<organism evidence="20 21">
    <name type="scientific">Gonium pectorale</name>
    <name type="common">Green alga</name>
    <dbReference type="NCBI Taxonomy" id="33097"/>
    <lineage>
        <taxon>Eukaryota</taxon>
        <taxon>Viridiplantae</taxon>
        <taxon>Chlorophyta</taxon>
        <taxon>core chlorophytes</taxon>
        <taxon>Chlorophyceae</taxon>
        <taxon>CS clade</taxon>
        <taxon>Chlamydomonadales</taxon>
        <taxon>Volvocaceae</taxon>
        <taxon>Gonium</taxon>
    </lineage>
</organism>
<dbReference type="Gene3D" id="6.10.140.2220">
    <property type="match status" value="1"/>
</dbReference>
<evidence type="ECO:0000256" key="15">
    <source>
        <dbReference type="ARBA" id="ARBA00039024"/>
    </source>
</evidence>
<evidence type="ECO:0000313" key="20">
    <source>
        <dbReference type="EMBL" id="KXZ49281.1"/>
    </source>
</evidence>
<comment type="pathway">
    <text evidence="14">Cofactor biosynthesis; tocopherol biosynthesis.</text>
</comment>
<evidence type="ECO:0000256" key="2">
    <source>
        <dbReference type="ARBA" id="ARBA00010794"/>
    </source>
</evidence>
<keyword evidence="10" id="KW-0862">Zinc</keyword>
<evidence type="ECO:0000256" key="8">
    <source>
        <dbReference type="ARBA" id="ARBA00022771"/>
    </source>
</evidence>
<dbReference type="GO" id="GO:0016020">
    <property type="term" value="C:membrane"/>
    <property type="evidence" value="ECO:0007669"/>
    <property type="project" value="UniProtKB-SubCell"/>
</dbReference>
<dbReference type="EMBL" id="LSYV01000023">
    <property type="protein sequence ID" value="KXZ49281.1"/>
    <property type="molecule type" value="Genomic_DNA"/>
</dbReference>
<keyword evidence="12" id="KW-1133">Transmembrane helix</keyword>
<keyword evidence="4" id="KW-0934">Plastid</keyword>
<name>A0A150GHF7_GONPE</name>
<dbReference type="InterPro" id="IPR002893">
    <property type="entry name" value="Znf_MYND"/>
</dbReference>
<dbReference type="InterPro" id="IPR039606">
    <property type="entry name" value="Phytol/farnesol_kinase"/>
</dbReference>
<comment type="subcellular location">
    <subcellularLocation>
        <location evidence="1">Plastid</location>
        <location evidence="1">Chloroplast membrane</location>
        <topology evidence="1">Multi-pass membrane protein</topology>
    </subcellularLocation>
</comment>
<evidence type="ECO:0000259" key="19">
    <source>
        <dbReference type="PROSITE" id="PS50865"/>
    </source>
</evidence>
<keyword evidence="8 17" id="KW-0863">Zinc-finger</keyword>
<dbReference type="AlphaFoldDB" id="A0A150GHF7"/>
<dbReference type="GO" id="GO:0009507">
    <property type="term" value="C:chloroplast"/>
    <property type="evidence" value="ECO:0007669"/>
    <property type="project" value="UniProtKB-SubCell"/>
</dbReference>
<evidence type="ECO:0000256" key="9">
    <source>
        <dbReference type="ARBA" id="ARBA00022777"/>
    </source>
</evidence>
<protein>
    <recommendedName>
        <fullName evidence="15">phytol kinase</fullName>
        <ecNumber evidence="15">2.7.1.182</ecNumber>
    </recommendedName>
</protein>
<dbReference type="SUPFAM" id="SSF144232">
    <property type="entry name" value="HIT/MYND zinc finger-like"/>
    <property type="match status" value="1"/>
</dbReference>
<evidence type="ECO:0000256" key="3">
    <source>
        <dbReference type="ARBA" id="ARBA00022528"/>
    </source>
</evidence>
<evidence type="ECO:0000256" key="11">
    <source>
        <dbReference type="ARBA" id="ARBA00022946"/>
    </source>
</evidence>
<comment type="similarity">
    <text evidence="2">Belongs to the polyprenol kinase family.</text>
</comment>
<dbReference type="EC" id="2.7.1.182" evidence="15"/>
<evidence type="ECO:0000256" key="12">
    <source>
        <dbReference type="ARBA" id="ARBA00022989"/>
    </source>
</evidence>
<evidence type="ECO:0000313" key="21">
    <source>
        <dbReference type="Proteomes" id="UP000075714"/>
    </source>
</evidence>
<evidence type="ECO:0000256" key="16">
    <source>
        <dbReference type="ARBA" id="ARBA00048889"/>
    </source>
</evidence>
<sequence length="1001" mass="103769">MSSRRAREGARGSGSSTRSPAIPHPLPSNIRDALQRLPKAVEPLSRPQPKQGDDGSGSPLARLRTTELRAILQHVVALQDFLFTTHDSDVPRASADVLAHAPARQALLRLLAVSLRLRRHELSGESGSRQELCAKIAEGVATTLFCTLMPVGASTDHPGRSLRLPLLRSGALHAAARQLAELVEPLAAGAAATAAGAVTAATAGVGSAAAVEAVQGPVGRPTAAEGQGALTEPVVAYAGSLLVLVYVVIISGADPGLVSGTAEALRTCGELVAALEDSQVLEHAGQALLLLQLHAPGQRGARPLDQATLDANWAHQGLWQMVNFLGERADGQGTSASDGRWQLAASLRAVASGRCAQHAALCLGLPVLCDADGGPAYGMPPELLAALPMELGASPSGRRMGAFAIRRLRGMLAMLQLRLGTQGPPGRRGALGITMRAGWLAVASARALAAEKGSSGGHNSGGRCSGNSGGELEPPRRIVPAPAVFSVALQALQAAQRHLLLETRPEAEGAVAEAAGWWRLVAVVAADVLPHGTLAAELKAFGDLLIVSEWESAVDDGVLSLPPEAPLDTAAALEGGLLRCLERLLRRAGRDPQGPESVVVVRALRGLADGSLWPFVARLLAYGEPRQAAALVATLRKLLRTGDPQTMVPDPGAEWSIHLRFLWAWGYVLHAGVDWALAEPWEAELLEREEGEAAAPGSGPSPASQQLLRLLSCAACEWLPELSRTAMAVTHRDLTTLHTMMRWLPLLAARCASRPCEPAGSASASGQDGGQHDCQAAADDDCGDGGGWRALLLEDLSPVPLLSVALQAVPSLDKTDGGEFTQAFLRDLVLSCCAVAAVYTGQAPAPASAAAADHAQGATVGPAGTAGPSGATSLPPLPWQAELLREAATGLRNGGQRELAADAEGLAASLERGGGGTFCVALQRCPLASALLPPAEARRRLLPCRCANPACANLEGDSEADLRLKACARCGAVGYCCRPCQLEHWRAGHKEVCGRLRGGGE</sequence>
<keyword evidence="9" id="KW-0418">Kinase</keyword>
<dbReference type="OrthoDB" id="552473at2759"/>